<proteinExistence type="predicted"/>
<name>A0A368PQF6_SETIT</name>
<feature type="domain" description="Piwi" evidence="1">
    <location>
        <begin position="30"/>
        <end position="99"/>
    </location>
</feature>
<dbReference type="Pfam" id="PF02171">
    <property type="entry name" value="Piwi"/>
    <property type="match status" value="1"/>
</dbReference>
<dbReference type="AlphaFoldDB" id="A0A368PQF6"/>
<dbReference type="PROSITE" id="PS50822">
    <property type="entry name" value="PIWI"/>
    <property type="match status" value="1"/>
</dbReference>
<dbReference type="SUPFAM" id="SSF53098">
    <property type="entry name" value="Ribonuclease H-like"/>
    <property type="match status" value="1"/>
</dbReference>
<accession>A0A368PQF6</accession>
<dbReference type="Gene3D" id="3.30.420.10">
    <property type="entry name" value="Ribonuclease H-like superfamily/Ribonuclease H"/>
    <property type="match status" value="1"/>
</dbReference>
<dbReference type="STRING" id="4555.A0A368PQF6"/>
<dbReference type="GO" id="GO:0003676">
    <property type="term" value="F:nucleic acid binding"/>
    <property type="evidence" value="ECO:0007669"/>
    <property type="project" value="InterPro"/>
</dbReference>
<reference evidence="2" key="1">
    <citation type="journal article" date="2012" name="Nat. Biotechnol.">
        <title>Reference genome sequence of the model plant Setaria.</title>
        <authorList>
            <person name="Bennetzen J.L."/>
            <person name="Schmutz J."/>
            <person name="Wang H."/>
            <person name="Percifield R."/>
            <person name="Hawkins J."/>
            <person name="Pontaroli A.C."/>
            <person name="Estep M."/>
            <person name="Feng L."/>
            <person name="Vaughn J.N."/>
            <person name="Grimwood J."/>
            <person name="Jenkins J."/>
            <person name="Barry K."/>
            <person name="Lindquist E."/>
            <person name="Hellsten U."/>
            <person name="Deshpande S."/>
            <person name="Wang X."/>
            <person name="Wu X."/>
            <person name="Mitros T."/>
            <person name="Triplett J."/>
            <person name="Yang X."/>
            <person name="Ye C.Y."/>
            <person name="Mauro-Herrera M."/>
            <person name="Wang L."/>
            <person name="Li P."/>
            <person name="Sharma M."/>
            <person name="Sharma R."/>
            <person name="Ronald P.C."/>
            <person name="Panaud O."/>
            <person name="Kellogg E.A."/>
            <person name="Brutnell T.P."/>
            <person name="Doust A.N."/>
            <person name="Tuskan G.A."/>
            <person name="Rokhsar D."/>
            <person name="Devos K.M."/>
        </authorList>
    </citation>
    <scope>NUCLEOTIDE SEQUENCE [LARGE SCALE GENOMIC DNA]</scope>
    <source>
        <strain evidence="2">Yugu1</strain>
    </source>
</reference>
<evidence type="ECO:0000259" key="1">
    <source>
        <dbReference type="PROSITE" id="PS50822"/>
    </source>
</evidence>
<gene>
    <name evidence="2" type="ORF">SETIT_1G292100v2</name>
</gene>
<evidence type="ECO:0000313" key="2">
    <source>
        <dbReference type="EMBL" id="RCV08017.1"/>
    </source>
</evidence>
<organism evidence="2">
    <name type="scientific">Setaria italica</name>
    <name type="common">Foxtail millet</name>
    <name type="synonym">Panicum italicum</name>
    <dbReference type="NCBI Taxonomy" id="4555"/>
    <lineage>
        <taxon>Eukaryota</taxon>
        <taxon>Viridiplantae</taxon>
        <taxon>Streptophyta</taxon>
        <taxon>Embryophyta</taxon>
        <taxon>Tracheophyta</taxon>
        <taxon>Spermatophyta</taxon>
        <taxon>Magnoliopsida</taxon>
        <taxon>Liliopsida</taxon>
        <taxon>Poales</taxon>
        <taxon>Poaceae</taxon>
        <taxon>PACMAD clade</taxon>
        <taxon>Panicoideae</taxon>
        <taxon>Panicodae</taxon>
        <taxon>Paniceae</taxon>
        <taxon>Cenchrinae</taxon>
        <taxon>Setaria</taxon>
    </lineage>
</organism>
<dbReference type="OrthoDB" id="1751161at2759"/>
<dbReference type="InterPro" id="IPR003165">
    <property type="entry name" value="Piwi"/>
</dbReference>
<protein>
    <recommendedName>
        <fullName evidence="1">Piwi domain-containing protein</fullName>
    </recommendedName>
</protein>
<dbReference type="EMBL" id="CM003528">
    <property type="protein sequence ID" value="RCV08017.1"/>
    <property type="molecule type" value="Genomic_DNA"/>
</dbReference>
<reference evidence="2" key="2">
    <citation type="submission" date="2015-07" db="EMBL/GenBank/DDBJ databases">
        <authorList>
            <person name="Noorani M."/>
        </authorList>
    </citation>
    <scope>NUCLEOTIDE SEQUENCE</scope>
    <source>
        <strain evidence="2">Yugu1</strain>
    </source>
</reference>
<dbReference type="InterPro" id="IPR036397">
    <property type="entry name" value="RNaseH_sf"/>
</dbReference>
<dbReference type="PANTHER" id="PTHR22891">
    <property type="entry name" value="EUKARYOTIC TRANSLATION INITIATION FACTOR 2C"/>
    <property type="match status" value="1"/>
</dbReference>
<dbReference type="InterPro" id="IPR012337">
    <property type="entry name" value="RNaseH-like_sf"/>
</dbReference>
<sequence>MSCRWRLHWTGQNSDGILFDSHMMKGSSMLSARLGSTITEFIYSFSKTTKRTVEKIIFFRNGLKDGQFGDICHQEMSAIKKACAYFMDGHEPRITYVVVLPHATMGMANKIG</sequence>